<organism evidence="1 2">
    <name type="scientific">Dysgonomonas macrotermitis</name>
    <dbReference type="NCBI Taxonomy" id="1346286"/>
    <lineage>
        <taxon>Bacteria</taxon>
        <taxon>Pseudomonadati</taxon>
        <taxon>Bacteroidota</taxon>
        <taxon>Bacteroidia</taxon>
        <taxon>Bacteroidales</taxon>
        <taxon>Dysgonomonadaceae</taxon>
        <taxon>Dysgonomonas</taxon>
    </lineage>
</organism>
<proteinExistence type="predicted"/>
<evidence type="ECO:0000313" key="2">
    <source>
        <dbReference type="Proteomes" id="UP000184480"/>
    </source>
</evidence>
<protein>
    <submittedName>
        <fullName evidence="1">Uncharacterized protein</fullName>
    </submittedName>
</protein>
<keyword evidence="2" id="KW-1185">Reference proteome</keyword>
<evidence type="ECO:0000313" key="1">
    <source>
        <dbReference type="EMBL" id="SHE40813.1"/>
    </source>
</evidence>
<dbReference type="STRING" id="1346286.SAMN05444362_101265"/>
<dbReference type="EMBL" id="FQUC01000001">
    <property type="protein sequence ID" value="SHE40813.1"/>
    <property type="molecule type" value="Genomic_DNA"/>
</dbReference>
<dbReference type="AlphaFoldDB" id="A0A1M4T8H7"/>
<accession>A0A1M4T8H7</accession>
<reference evidence="2" key="1">
    <citation type="submission" date="2016-11" db="EMBL/GenBank/DDBJ databases">
        <authorList>
            <person name="Varghese N."/>
            <person name="Submissions S."/>
        </authorList>
    </citation>
    <scope>NUCLEOTIDE SEQUENCE [LARGE SCALE GENOMIC DNA]</scope>
    <source>
        <strain evidence="2">DSM 27370</strain>
    </source>
</reference>
<dbReference type="Proteomes" id="UP000184480">
    <property type="component" value="Unassembled WGS sequence"/>
</dbReference>
<name>A0A1M4T8H7_9BACT</name>
<gene>
    <name evidence="1" type="ORF">SAMN05444362_101265</name>
</gene>
<sequence length="57" mass="6295">MPMTEKTTQVKADENLVETLLSNKGPSEETLDFLKAFARAYHADTTLPNSLNATILN</sequence>